<feature type="compositionally biased region" description="Acidic residues" evidence="1">
    <location>
        <begin position="25"/>
        <end position="43"/>
    </location>
</feature>
<keyword evidence="4" id="KW-1185">Reference proteome</keyword>
<evidence type="ECO:0000313" key="3">
    <source>
        <dbReference type="EMBL" id="KXT17710.1"/>
    </source>
</evidence>
<evidence type="ECO:0000259" key="2">
    <source>
        <dbReference type="Pfam" id="PF07929"/>
    </source>
</evidence>
<dbReference type="Proteomes" id="UP000073492">
    <property type="component" value="Unassembled WGS sequence"/>
</dbReference>
<dbReference type="Gene3D" id="3.10.290.30">
    <property type="entry name" value="MM3350-like"/>
    <property type="match status" value="1"/>
</dbReference>
<organism evidence="3 4">
    <name type="scientific">Pseudocercospora musae</name>
    <dbReference type="NCBI Taxonomy" id="113226"/>
    <lineage>
        <taxon>Eukaryota</taxon>
        <taxon>Fungi</taxon>
        <taxon>Dikarya</taxon>
        <taxon>Ascomycota</taxon>
        <taxon>Pezizomycotina</taxon>
        <taxon>Dothideomycetes</taxon>
        <taxon>Dothideomycetidae</taxon>
        <taxon>Mycosphaerellales</taxon>
        <taxon>Mycosphaerellaceae</taxon>
        <taxon>Pseudocercospora</taxon>
    </lineage>
</organism>
<name>A0A139ISW0_9PEZI</name>
<proteinExistence type="predicted"/>
<feature type="region of interest" description="Disordered" evidence="1">
    <location>
        <begin position="1"/>
        <end position="72"/>
    </location>
</feature>
<feature type="compositionally biased region" description="Acidic residues" evidence="1">
    <location>
        <begin position="54"/>
        <end position="63"/>
    </location>
</feature>
<feature type="domain" description="Plasmid pRiA4b Orf3-like" evidence="2">
    <location>
        <begin position="78"/>
        <end position="185"/>
    </location>
</feature>
<dbReference type="SUPFAM" id="SSF159941">
    <property type="entry name" value="MM3350-like"/>
    <property type="match status" value="1"/>
</dbReference>
<evidence type="ECO:0000313" key="4">
    <source>
        <dbReference type="Proteomes" id="UP000073492"/>
    </source>
</evidence>
<dbReference type="OrthoDB" id="3839031at2759"/>
<accession>A0A139ISW0</accession>
<comment type="caution">
    <text evidence="3">The sequence shown here is derived from an EMBL/GenBank/DDBJ whole genome shotgun (WGS) entry which is preliminary data.</text>
</comment>
<gene>
    <name evidence="3" type="ORF">AC579_9035</name>
</gene>
<protein>
    <recommendedName>
        <fullName evidence="2">Plasmid pRiA4b Orf3-like domain-containing protein</fullName>
    </recommendedName>
</protein>
<sequence length="186" mass="20748">MNVRGGHGTKKEDDGLTDDVLNSGEDQDEEDEEDDSENDDFDDCGPSLANLRDDMDDDSEASSDSDGSIDSRPSVRGYLLRVSMMTTSPPRISRILRVPAHLTFLQLHAVLPRAFDWASSHAWKFTVSTCTSATSNPKTVRELISDPPLWSLEESAGDYKLSDIFENPKTMQKGIMVEYLYDFGDM</sequence>
<dbReference type="AlphaFoldDB" id="A0A139ISW0"/>
<dbReference type="Pfam" id="PF07929">
    <property type="entry name" value="PRiA4_ORF3"/>
    <property type="match status" value="1"/>
</dbReference>
<dbReference type="InterPro" id="IPR024047">
    <property type="entry name" value="MM3350-like_sf"/>
</dbReference>
<dbReference type="EMBL" id="LFZO01000016">
    <property type="protein sequence ID" value="KXT17710.1"/>
    <property type="molecule type" value="Genomic_DNA"/>
</dbReference>
<dbReference type="InterPro" id="IPR012912">
    <property type="entry name" value="Plasmid_pRiA4b_Orf3-like"/>
</dbReference>
<evidence type="ECO:0000256" key="1">
    <source>
        <dbReference type="SAM" id="MobiDB-lite"/>
    </source>
</evidence>
<reference evidence="3 4" key="1">
    <citation type="submission" date="2015-07" db="EMBL/GenBank/DDBJ databases">
        <title>Comparative genomics of the Sigatoka disease complex on banana suggests a link between parallel evolutionary changes in Pseudocercospora fijiensis and Pseudocercospora eumusae and increased virulence on the banana host.</title>
        <authorList>
            <person name="Chang T.-C."/>
            <person name="Salvucci A."/>
            <person name="Crous P.W."/>
            <person name="Stergiopoulos I."/>
        </authorList>
    </citation>
    <scope>NUCLEOTIDE SEQUENCE [LARGE SCALE GENOMIC DNA]</scope>
    <source>
        <strain evidence="3 4">CBS 116634</strain>
    </source>
</reference>